<dbReference type="EMBL" id="SRLO01000649">
    <property type="protein sequence ID" value="TNN49605.1"/>
    <property type="molecule type" value="Genomic_DNA"/>
</dbReference>
<protein>
    <submittedName>
        <fullName evidence="1">Uncharacterized protein</fullName>
    </submittedName>
</protein>
<name>A0A4Z2G991_9TELE</name>
<sequence length="89" mass="10268">MHCILGIVDKGTRRAKASLNANRLGTRMWRRPCPARGPYFEDHCSWLLSINIAHFENEMCLKLKASPVTSFLKSSVSRDQHLVHRHRGR</sequence>
<dbReference type="Proteomes" id="UP000314294">
    <property type="component" value="Unassembled WGS sequence"/>
</dbReference>
<organism evidence="1 2">
    <name type="scientific">Liparis tanakae</name>
    <name type="common">Tanaka's snailfish</name>
    <dbReference type="NCBI Taxonomy" id="230148"/>
    <lineage>
        <taxon>Eukaryota</taxon>
        <taxon>Metazoa</taxon>
        <taxon>Chordata</taxon>
        <taxon>Craniata</taxon>
        <taxon>Vertebrata</taxon>
        <taxon>Euteleostomi</taxon>
        <taxon>Actinopterygii</taxon>
        <taxon>Neopterygii</taxon>
        <taxon>Teleostei</taxon>
        <taxon>Neoteleostei</taxon>
        <taxon>Acanthomorphata</taxon>
        <taxon>Eupercaria</taxon>
        <taxon>Perciformes</taxon>
        <taxon>Cottioidei</taxon>
        <taxon>Cottales</taxon>
        <taxon>Liparidae</taxon>
        <taxon>Liparis</taxon>
    </lineage>
</organism>
<proteinExistence type="predicted"/>
<keyword evidence="2" id="KW-1185">Reference proteome</keyword>
<comment type="caution">
    <text evidence="1">The sequence shown here is derived from an EMBL/GenBank/DDBJ whole genome shotgun (WGS) entry which is preliminary data.</text>
</comment>
<reference evidence="1 2" key="1">
    <citation type="submission" date="2019-03" db="EMBL/GenBank/DDBJ databases">
        <title>First draft genome of Liparis tanakae, snailfish: a comprehensive survey of snailfish specific genes.</title>
        <authorList>
            <person name="Kim W."/>
            <person name="Song I."/>
            <person name="Jeong J.-H."/>
            <person name="Kim D."/>
            <person name="Kim S."/>
            <person name="Ryu S."/>
            <person name="Song J.Y."/>
            <person name="Lee S.K."/>
        </authorList>
    </citation>
    <scope>NUCLEOTIDE SEQUENCE [LARGE SCALE GENOMIC DNA]</scope>
    <source>
        <tissue evidence="1">Muscle</tissue>
    </source>
</reference>
<evidence type="ECO:0000313" key="1">
    <source>
        <dbReference type="EMBL" id="TNN49605.1"/>
    </source>
</evidence>
<gene>
    <name evidence="1" type="ORF">EYF80_040223</name>
</gene>
<evidence type="ECO:0000313" key="2">
    <source>
        <dbReference type="Proteomes" id="UP000314294"/>
    </source>
</evidence>
<accession>A0A4Z2G991</accession>
<dbReference type="AlphaFoldDB" id="A0A4Z2G991"/>